<dbReference type="OrthoDB" id="3401462at2"/>
<comment type="caution">
    <text evidence="1">The sequence shown here is derived from an EMBL/GenBank/DDBJ whole genome shotgun (WGS) entry which is preliminary data.</text>
</comment>
<evidence type="ECO:0000313" key="2">
    <source>
        <dbReference type="Proteomes" id="UP000319728"/>
    </source>
</evidence>
<proteinExistence type="predicted"/>
<gene>
    <name evidence="1" type="ORF">JD81_01344</name>
</gene>
<accession>A0A562WE57</accession>
<reference evidence="1 2" key="1">
    <citation type="submission" date="2019-07" db="EMBL/GenBank/DDBJ databases">
        <title>R&amp;d 2014.</title>
        <authorList>
            <person name="Klenk H.-P."/>
        </authorList>
    </citation>
    <scope>NUCLEOTIDE SEQUENCE [LARGE SCALE GENOMIC DNA]</scope>
    <source>
        <strain evidence="1 2">DSM 43912</strain>
    </source>
</reference>
<name>A0A562WE57_9ACTN</name>
<dbReference type="Proteomes" id="UP000319728">
    <property type="component" value="Unassembled WGS sequence"/>
</dbReference>
<keyword evidence="2" id="KW-1185">Reference proteome</keyword>
<evidence type="ECO:0008006" key="3">
    <source>
        <dbReference type="Google" id="ProtNLM"/>
    </source>
</evidence>
<evidence type="ECO:0000313" key="1">
    <source>
        <dbReference type="EMBL" id="TWJ27844.1"/>
    </source>
</evidence>
<organism evidence="1 2">
    <name type="scientific">Micromonospora sagamiensis</name>
    <dbReference type="NCBI Taxonomy" id="47875"/>
    <lineage>
        <taxon>Bacteria</taxon>
        <taxon>Bacillati</taxon>
        <taxon>Actinomycetota</taxon>
        <taxon>Actinomycetes</taxon>
        <taxon>Micromonosporales</taxon>
        <taxon>Micromonosporaceae</taxon>
        <taxon>Micromonospora</taxon>
    </lineage>
</organism>
<dbReference type="RefSeq" id="WP_145816045.1">
    <property type="nucleotide sequence ID" value="NZ_AP023438.1"/>
</dbReference>
<dbReference type="AlphaFoldDB" id="A0A562WE57"/>
<protein>
    <recommendedName>
        <fullName evidence="3">Homeodomain-like domain-containing protein</fullName>
    </recommendedName>
</protein>
<dbReference type="EMBL" id="VLLP01000001">
    <property type="protein sequence ID" value="TWJ27844.1"/>
    <property type="molecule type" value="Genomic_DNA"/>
</dbReference>
<sequence length="84" mass="8780">MADDLAAAVRAYEVARAAVTDAQVEADRIVAAAKTDVVAARARLAGAIVAAARSGMRQVDIVRATGYTRERVRQILRAGGVEAD</sequence>